<evidence type="ECO:0000256" key="1">
    <source>
        <dbReference type="SAM" id="MobiDB-lite"/>
    </source>
</evidence>
<proteinExistence type="predicted"/>
<sequence length="65" mass="6743">MASVVPSSSWSVAVPTALPVGSSRGPSARASAVASADSRNRRWGRSGFRMSSSPAAARRSRRLPS</sequence>
<gene>
    <name evidence="2" type="ORF">ACFFX0_22535</name>
</gene>
<keyword evidence="3" id="KW-1185">Reference proteome</keyword>
<accession>A0ABV5G4G3</accession>
<name>A0ABV5G4G3_9MICC</name>
<dbReference type="Proteomes" id="UP001589575">
    <property type="component" value="Unassembled WGS sequence"/>
</dbReference>
<protein>
    <submittedName>
        <fullName evidence="2">Uncharacterized protein</fullName>
    </submittedName>
</protein>
<dbReference type="EMBL" id="JBHMFI010000001">
    <property type="protein sequence ID" value="MFB9073827.1"/>
    <property type="molecule type" value="Genomic_DNA"/>
</dbReference>
<reference evidence="2 3" key="1">
    <citation type="submission" date="2024-09" db="EMBL/GenBank/DDBJ databases">
        <authorList>
            <person name="Sun Q."/>
            <person name="Mori K."/>
        </authorList>
    </citation>
    <scope>NUCLEOTIDE SEQUENCE [LARGE SCALE GENOMIC DNA]</scope>
    <source>
        <strain evidence="2 3">CCM 7609</strain>
    </source>
</reference>
<feature type="region of interest" description="Disordered" evidence="1">
    <location>
        <begin position="16"/>
        <end position="65"/>
    </location>
</feature>
<comment type="caution">
    <text evidence="2">The sequence shown here is derived from an EMBL/GenBank/DDBJ whole genome shotgun (WGS) entry which is preliminary data.</text>
</comment>
<evidence type="ECO:0000313" key="3">
    <source>
        <dbReference type="Proteomes" id="UP001589575"/>
    </source>
</evidence>
<organism evidence="2 3">
    <name type="scientific">Citricoccus parietis</name>
    <dbReference type="NCBI Taxonomy" id="592307"/>
    <lineage>
        <taxon>Bacteria</taxon>
        <taxon>Bacillati</taxon>
        <taxon>Actinomycetota</taxon>
        <taxon>Actinomycetes</taxon>
        <taxon>Micrococcales</taxon>
        <taxon>Micrococcaceae</taxon>
        <taxon>Citricoccus</taxon>
    </lineage>
</organism>
<feature type="compositionally biased region" description="Low complexity" evidence="1">
    <location>
        <begin position="22"/>
        <end position="37"/>
    </location>
</feature>
<evidence type="ECO:0000313" key="2">
    <source>
        <dbReference type="EMBL" id="MFB9073827.1"/>
    </source>
</evidence>